<proteinExistence type="predicted"/>
<sequence length="69" mass="7872">KYKVYLTSYPSEPINHWDIYDVEPSEKPRLVLERGKLQPETPYYIKVAAVGEKGEGLQSDIVLFETVSG</sequence>
<accession>J9DP59</accession>
<dbReference type="Gene3D" id="2.60.40.10">
    <property type="entry name" value="Immunoglobulins"/>
    <property type="match status" value="1"/>
</dbReference>
<reference evidence="3" key="1">
    <citation type="submission" date="2012-08" db="EMBL/GenBank/DDBJ databases">
        <title>The Genome Sequence of Wuchereria bancrofti.</title>
        <authorList>
            <person name="Nutman T.B."/>
            <person name="Fink D.L."/>
            <person name="Russ C."/>
            <person name="Young S."/>
            <person name="Zeng Q."/>
            <person name="Koehrsen M."/>
            <person name="Alvarado L."/>
            <person name="Berlin A."/>
            <person name="Chapman S.B."/>
            <person name="Chen Z."/>
            <person name="Freedman E."/>
            <person name="Gellesch M."/>
            <person name="Goldberg J."/>
            <person name="Griggs A."/>
            <person name="Gujja S."/>
            <person name="Heilman E.R."/>
            <person name="Heiman D."/>
            <person name="Hepburn T."/>
            <person name="Howarth C."/>
            <person name="Jen D."/>
            <person name="Larson L."/>
            <person name="Lewis B."/>
            <person name="Mehta T."/>
            <person name="Park D."/>
            <person name="Pearson M."/>
            <person name="Roberts A."/>
            <person name="Saif S."/>
            <person name="Shea T."/>
            <person name="Shenoy N."/>
            <person name="Sisk P."/>
            <person name="Stolte C."/>
            <person name="Sykes S."/>
            <person name="Walk T."/>
            <person name="White J."/>
            <person name="Yandava C."/>
            <person name="Haas B."/>
            <person name="Henn M.R."/>
            <person name="Nusbaum C."/>
            <person name="Birren B."/>
        </authorList>
    </citation>
    <scope>NUCLEOTIDE SEQUENCE [LARGE SCALE GENOMIC DNA]</scope>
    <source>
        <strain evidence="3">NA</strain>
    </source>
</reference>
<organism evidence="2 3">
    <name type="scientific">Wuchereria bancrofti</name>
    <dbReference type="NCBI Taxonomy" id="6293"/>
    <lineage>
        <taxon>Eukaryota</taxon>
        <taxon>Metazoa</taxon>
        <taxon>Ecdysozoa</taxon>
        <taxon>Nematoda</taxon>
        <taxon>Chromadorea</taxon>
        <taxon>Rhabditida</taxon>
        <taxon>Spirurina</taxon>
        <taxon>Spiruromorpha</taxon>
        <taxon>Filarioidea</taxon>
        <taxon>Onchocercidae</taxon>
        <taxon>Wuchereria</taxon>
    </lineage>
</organism>
<dbReference type="Proteomes" id="UP000004810">
    <property type="component" value="Unassembled WGS sequence"/>
</dbReference>
<protein>
    <recommendedName>
        <fullName evidence="1">Fibronectin type-III domain-containing protein</fullName>
    </recommendedName>
</protein>
<evidence type="ECO:0000259" key="1">
    <source>
        <dbReference type="PROSITE" id="PS50853"/>
    </source>
</evidence>
<dbReference type="InterPro" id="IPR036116">
    <property type="entry name" value="FN3_sf"/>
</dbReference>
<dbReference type="SUPFAM" id="SSF49265">
    <property type="entry name" value="Fibronectin type III"/>
    <property type="match status" value="1"/>
</dbReference>
<name>J9DP59_WUCBA</name>
<feature type="non-terminal residue" evidence="2">
    <location>
        <position position="1"/>
    </location>
</feature>
<dbReference type="PROSITE" id="PS50853">
    <property type="entry name" value="FN3"/>
    <property type="match status" value="1"/>
</dbReference>
<evidence type="ECO:0000313" key="3">
    <source>
        <dbReference type="Proteomes" id="UP000004810"/>
    </source>
</evidence>
<evidence type="ECO:0000313" key="2">
    <source>
        <dbReference type="EMBL" id="EJW71306.1"/>
    </source>
</evidence>
<feature type="non-terminal residue" evidence="2">
    <location>
        <position position="69"/>
    </location>
</feature>
<gene>
    <name evidence="2" type="ORF">WUBG_17786</name>
</gene>
<dbReference type="InterPro" id="IPR003961">
    <property type="entry name" value="FN3_dom"/>
</dbReference>
<feature type="domain" description="Fibronectin type-III" evidence="1">
    <location>
        <begin position="1"/>
        <end position="69"/>
    </location>
</feature>
<dbReference type="EMBL" id="ADBV01018957">
    <property type="protein sequence ID" value="EJW71306.1"/>
    <property type="molecule type" value="Genomic_DNA"/>
</dbReference>
<dbReference type="CDD" id="cd00063">
    <property type="entry name" value="FN3"/>
    <property type="match status" value="1"/>
</dbReference>
<comment type="caution">
    <text evidence="2">The sequence shown here is derived from an EMBL/GenBank/DDBJ whole genome shotgun (WGS) entry which is preliminary data.</text>
</comment>
<dbReference type="AlphaFoldDB" id="J9DP59"/>
<dbReference type="InterPro" id="IPR013783">
    <property type="entry name" value="Ig-like_fold"/>
</dbReference>